<accession>A0ABQ7M4B2</accession>
<evidence type="ECO:0000259" key="1">
    <source>
        <dbReference type="Pfam" id="PF10532"/>
    </source>
</evidence>
<gene>
    <name evidence="2" type="primary">A06p033240.1_BraROA</name>
    <name evidence="2" type="ORF">IGI04_023595</name>
</gene>
<dbReference type="Pfam" id="PF10532">
    <property type="entry name" value="Plant_all_beta"/>
    <property type="match status" value="1"/>
</dbReference>
<reference evidence="2 3" key="1">
    <citation type="submission" date="2021-03" db="EMBL/GenBank/DDBJ databases">
        <authorList>
            <person name="King G.J."/>
            <person name="Bancroft I."/>
            <person name="Baten A."/>
            <person name="Bloomfield J."/>
            <person name="Borpatragohain P."/>
            <person name="He Z."/>
            <person name="Irish N."/>
            <person name="Irwin J."/>
            <person name="Liu K."/>
            <person name="Mauleon R.P."/>
            <person name="Moore J."/>
            <person name="Morris R."/>
            <person name="Ostergaard L."/>
            <person name="Wang B."/>
            <person name="Wells R."/>
        </authorList>
    </citation>
    <scope>NUCLEOTIDE SEQUENCE [LARGE SCALE GENOMIC DNA]</scope>
    <source>
        <strain evidence="2">R-o-18</strain>
        <tissue evidence="2">Leaf</tissue>
    </source>
</reference>
<keyword evidence="3" id="KW-1185">Reference proteome</keyword>
<evidence type="ECO:0000313" key="3">
    <source>
        <dbReference type="Proteomes" id="UP000823674"/>
    </source>
</evidence>
<feature type="non-terminal residue" evidence="2">
    <location>
        <position position="1"/>
    </location>
</feature>
<dbReference type="EMBL" id="JADBGQ010000006">
    <property type="protein sequence ID" value="KAG5393632.1"/>
    <property type="molecule type" value="Genomic_DNA"/>
</dbReference>
<evidence type="ECO:0000313" key="2">
    <source>
        <dbReference type="EMBL" id="KAG5393632.1"/>
    </source>
</evidence>
<comment type="caution">
    <text evidence="2">The sequence shown here is derived from an EMBL/GenBank/DDBJ whole genome shotgun (WGS) entry which is preliminary data.</text>
</comment>
<sequence length="156" mass="18238">DNINQSENTWPTCLQVFLFSPRETLLPHSPLANLKLHKQHLNVVYIMGKIQNSPCTIICFDYGGYYIKDETEMKWISGDGEGEDEIHTIVFKKSVDEITYSALVERICRKIRVDGYKMETKISNFSMVLYSNKLSYIWNDEDVFGYLLQVNHEKCR</sequence>
<proteinExistence type="predicted"/>
<dbReference type="InterPro" id="IPR018290">
    <property type="entry name" value="MULE_transposase_N"/>
</dbReference>
<dbReference type="Proteomes" id="UP000823674">
    <property type="component" value="Chromosome A06"/>
</dbReference>
<feature type="domain" description="MULE transposase N-terminal all-beta" evidence="1">
    <location>
        <begin position="109"/>
        <end position="156"/>
    </location>
</feature>
<protein>
    <recommendedName>
        <fullName evidence="1">MULE transposase N-terminal all-beta domain-containing protein</fullName>
    </recommendedName>
</protein>
<organism evidence="2 3">
    <name type="scientific">Brassica rapa subsp. trilocularis</name>
    <dbReference type="NCBI Taxonomy" id="1813537"/>
    <lineage>
        <taxon>Eukaryota</taxon>
        <taxon>Viridiplantae</taxon>
        <taxon>Streptophyta</taxon>
        <taxon>Embryophyta</taxon>
        <taxon>Tracheophyta</taxon>
        <taxon>Spermatophyta</taxon>
        <taxon>Magnoliopsida</taxon>
        <taxon>eudicotyledons</taxon>
        <taxon>Gunneridae</taxon>
        <taxon>Pentapetalae</taxon>
        <taxon>rosids</taxon>
        <taxon>malvids</taxon>
        <taxon>Brassicales</taxon>
        <taxon>Brassicaceae</taxon>
        <taxon>Brassiceae</taxon>
        <taxon>Brassica</taxon>
    </lineage>
</organism>
<name>A0ABQ7M4B2_BRACM</name>